<protein>
    <submittedName>
        <fullName evidence="1">Uncharacterized protein</fullName>
    </submittedName>
</protein>
<organism evidence="1 2">
    <name type="scientific">Sphagnum jensenii</name>
    <dbReference type="NCBI Taxonomy" id="128206"/>
    <lineage>
        <taxon>Eukaryota</taxon>
        <taxon>Viridiplantae</taxon>
        <taxon>Streptophyta</taxon>
        <taxon>Embryophyta</taxon>
        <taxon>Bryophyta</taxon>
        <taxon>Sphagnophytina</taxon>
        <taxon>Sphagnopsida</taxon>
        <taxon>Sphagnales</taxon>
        <taxon>Sphagnaceae</taxon>
        <taxon>Sphagnum</taxon>
    </lineage>
</organism>
<dbReference type="InterPro" id="IPR052737">
    <property type="entry name" value="Omega-amidase_YafV"/>
</dbReference>
<dbReference type="Proteomes" id="UP001497522">
    <property type="component" value="Unassembled WGS sequence"/>
</dbReference>
<evidence type="ECO:0000313" key="1">
    <source>
        <dbReference type="EMBL" id="CAK9855578.1"/>
    </source>
</evidence>
<name>A0ABP0ZZR0_9BRYO</name>
<sequence>MTCVFPVWSRNAINDKREAGYDVLLYVSNWPERRAQAWRSLPPGPRYIENQSYVVGVNRIGTVWGRHILLRRICGARPSRQCPLSPGA</sequence>
<evidence type="ECO:0000313" key="2">
    <source>
        <dbReference type="Proteomes" id="UP001497522"/>
    </source>
</evidence>
<dbReference type="Gene3D" id="3.60.110.10">
    <property type="entry name" value="Carbon-nitrogen hydrolase"/>
    <property type="match status" value="1"/>
</dbReference>
<accession>A0ABP0ZZR0</accession>
<proteinExistence type="predicted"/>
<dbReference type="PANTHER" id="PTHR47799:SF1">
    <property type="entry name" value="OMEGA-AMIDASE YAFV"/>
    <property type="match status" value="1"/>
</dbReference>
<keyword evidence="2" id="KW-1185">Reference proteome</keyword>
<dbReference type="InterPro" id="IPR036526">
    <property type="entry name" value="C-N_Hydrolase_sf"/>
</dbReference>
<dbReference type="PANTHER" id="PTHR47799">
    <property type="entry name" value="OMEGA-AMIDASE YAFV"/>
    <property type="match status" value="1"/>
</dbReference>
<gene>
    <name evidence="1" type="ORF">CSSPJE1EN2_LOCUS25510</name>
</gene>
<comment type="caution">
    <text evidence="1">The sequence shown here is derived from an EMBL/GenBank/DDBJ whole genome shotgun (WGS) entry which is preliminary data.</text>
</comment>
<reference evidence="1" key="1">
    <citation type="submission" date="2024-03" db="EMBL/GenBank/DDBJ databases">
        <authorList>
            <consortium name="ELIXIR-Norway"/>
            <consortium name="Elixir Norway"/>
        </authorList>
    </citation>
    <scope>NUCLEOTIDE SEQUENCE</scope>
</reference>
<dbReference type="EMBL" id="CAXHBF010000225">
    <property type="protein sequence ID" value="CAK9855578.1"/>
    <property type="molecule type" value="Genomic_DNA"/>
</dbReference>
<dbReference type="SUPFAM" id="SSF56317">
    <property type="entry name" value="Carbon-nitrogen hydrolase"/>
    <property type="match status" value="1"/>
</dbReference>